<dbReference type="AlphaFoldDB" id="A0A1M3KX93"/>
<keyword evidence="7 10" id="KW-0791">Threonine biosynthesis</keyword>
<organism evidence="14 15">
    <name type="scientific">Candidatus Kapaibacterium thiocyanatum</name>
    <dbReference type="NCBI Taxonomy" id="1895771"/>
    <lineage>
        <taxon>Bacteria</taxon>
        <taxon>Pseudomonadati</taxon>
        <taxon>Candidatus Kapaibacteriota</taxon>
        <taxon>Candidatus Kapaibacteriia</taxon>
        <taxon>Candidatus Kapaibacteriales</taxon>
        <taxon>Candidatus Kapaibacteriaceae</taxon>
        <taxon>Candidatus Kapaibacterium</taxon>
    </lineage>
</organism>
<feature type="domain" description="Aspartate/homoserine dehydrogenase NAD-binding" evidence="13">
    <location>
        <begin position="12"/>
        <end position="122"/>
    </location>
</feature>
<dbReference type="EMBL" id="MKVH01000024">
    <property type="protein sequence ID" value="OJX57081.1"/>
    <property type="molecule type" value="Genomic_DNA"/>
</dbReference>
<dbReference type="STRING" id="1895771.BGO89_11270"/>
<evidence type="ECO:0000259" key="13">
    <source>
        <dbReference type="Pfam" id="PF03447"/>
    </source>
</evidence>
<name>A0A1M3KX93_9BACT</name>
<dbReference type="UniPathway" id="UPA00050">
    <property type="reaction ID" value="UER00063"/>
</dbReference>
<evidence type="ECO:0000256" key="5">
    <source>
        <dbReference type="ARBA" id="ARBA00013376"/>
    </source>
</evidence>
<protein>
    <recommendedName>
        <fullName evidence="5 10">Homoserine dehydrogenase</fullName>
        <ecNumber evidence="4 10">1.1.1.3</ecNumber>
    </recommendedName>
</protein>
<dbReference type="Pfam" id="PF03447">
    <property type="entry name" value="NAD_binding_3"/>
    <property type="match status" value="1"/>
</dbReference>
<evidence type="ECO:0000256" key="1">
    <source>
        <dbReference type="ARBA" id="ARBA00005056"/>
    </source>
</evidence>
<evidence type="ECO:0000256" key="11">
    <source>
        <dbReference type="RuleBase" id="RU004171"/>
    </source>
</evidence>
<dbReference type="FunFam" id="3.30.360.10:FF:000005">
    <property type="entry name" value="Homoserine dehydrogenase"/>
    <property type="match status" value="1"/>
</dbReference>
<dbReference type="Gene3D" id="3.30.360.10">
    <property type="entry name" value="Dihydrodipicolinate Reductase, domain 2"/>
    <property type="match status" value="1"/>
</dbReference>
<evidence type="ECO:0000259" key="12">
    <source>
        <dbReference type="Pfam" id="PF00742"/>
    </source>
</evidence>
<dbReference type="EC" id="1.1.1.3" evidence="4 10"/>
<keyword evidence="6 10" id="KW-0028">Amino-acid biosynthesis</keyword>
<comment type="catalytic activity">
    <reaction evidence="10">
        <text>L-homoserine + NADP(+) = L-aspartate 4-semialdehyde + NADPH + H(+)</text>
        <dbReference type="Rhea" id="RHEA:15761"/>
        <dbReference type="ChEBI" id="CHEBI:15378"/>
        <dbReference type="ChEBI" id="CHEBI:57476"/>
        <dbReference type="ChEBI" id="CHEBI:57783"/>
        <dbReference type="ChEBI" id="CHEBI:58349"/>
        <dbReference type="ChEBI" id="CHEBI:537519"/>
        <dbReference type="EC" id="1.1.1.3"/>
    </reaction>
</comment>
<gene>
    <name evidence="14" type="ORF">BGO89_11270</name>
</gene>
<keyword evidence="10" id="KW-0521">NADP</keyword>
<dbReference type="GO" id="GO:0009088">
    <property type="term" value="P:threonine biosynthetic process"/>
    <property type="evidence" value="ECO:0007669"/>
    <property type="project" value="UniProtKB-UniPathway"/>
</dbReference>
<dbReference type="UniPathway" id="UPA00051">
    <property type="reaction ID" value="UER00465"/>
</dbReference>
<dbReference type="InterPro" id="IPR005106">
    <property type="entry name" value="Asp/hSer_DH_NAD-bd"/>
</dbReference>
<dbReference type="Gene3D" id="3.40.50.720">
    <property type="entry name" value="NAD(P)-binding Rossmann-like Domain"/>
    <property type="match status" value="1"/>
</dbReference>
<dbReference type="Pfam" id="PF00742">
    <property type="entry name" value="Homoserine_dh"/>
    <property type="match status" value="1"/>
</dbReference>
<comment type="similarity">
    <text evidence="3 11">Belongs to the homoserine dehydrogenase family.</text>
</comment>
<feature type="domain" description="Homoserine dehydrogenase catalytic" evidence="12">
    <location>
        <begin position="130"/>
        <end position="308"/>
    </location>
</feature>
<sequence>MATSALNLGLFGFGCVGQGLYDVLHRTPGLQARITRICVKDRSKQRPVIAEAFTFDRDDILNDDDVNVVVELIDDADAAFDIVSTALRRGKAVVTANKKMVATRFHELLALQRETGAPLLYEASCCGSIPIIRNLEEYYDNDLLDGVQGIVNGTTNFILTRVMASGDARYGEVLAEAQRLGFAESDPTLDVEGYDASFKTLIIAAHAFGVVLEPGDVIRRGITSVTSFDAATARARGATIKLVSNNVLVDNKLTSFVLPRFVPESTTLAKVDDEYNAVLLHGAFSDAQSFIGKGAGGHPTASAVLSDIAALRYNYRYEYKKLEQGRAPQFTTDVPVRVYARSSDEKLLRTIPWSEIDVDYRGRSDHYVMGTTTLSALRDSEAFRSDRAFIALL</sequence>
<evidence type="ECO:0000256" key="9">
    <source>
        <dbReference type="ARBA" id="ARBA00023167"/>
    </source>
</evidence>
<reference evidence="14 15" key="1">
    <citation type="submission" date="2016-09" db="EMBL/GenBank/DDBJ databases">
        <title>Genome-resolved meta-omics ties microbial dynamics to process performance in biotechnology for thiocyanate degradation.</title>
        <authorList>
            <person name="Kantor R.S."/>
            <person name="Huddy R.J."/>
            <person name="Iyer R."/>
            <person name="Thomas B.C."/>
            <person name="Brown C.T."/>
            <person name="Anantharaman K."/>
            <person name="Tringe S."/>
            <person name="Hettich R.L."/>
            <person name="Harrison S.T."/>
            <person name="Banfield J.F."/>
        </authorList>
    </citation>
    <scope>NUCLEOTIDE SEQUENCE [LARGE SCALE GENOMIC DNA]</scope>
    <source>
        <strain evidence="14">59-99</strain>
    </source>
</reference>
<evidence type="ECO:0000256" key="8">
    <source>
        <dbReference type="ARBA" id="ARBA00023002"/>
    </source>
</evidence>
<accession>A0A1M3KX93</accession>
<evidence type="ECO:0000256" key="3">
    <source>
        <dbReference type="ARBA" id="ARBA00006753"/>
    </source>
</evidence>
<dbReference type="PROSITE" id="PS01042">
    <property type="entry name" value="HOMOSER_DHGENASE"/>
    <property type="match status" value="1"/>
</dbReference>
<dbReference type="SUPFAM" id="SSF55347">
    <property type="entry name" value="Glyceraldehyde-3-phosphate dehydrogenase-like, C-terminal domain"/>
    <property type="match status" value="1"/>
</dbReference>
<evidence type="ECO:0000256" key="2">
    <source>
        <dbReference type="ARBA" id="ARBA00005062"/>
    </source>
</evidence>
<evidence type="ECO:0000313" key="15">
    <source>
        <dbReference type="Proteomes" id="UP000184233"/>
    </source>
</evidence>
<keyword evidence="8 10" id="KW-0560">Oxidoreductase</keyword>
<keyword evidence="9 10" id="KW-0486">Methionine biosynthesis</keyword>
<dbReference type="Proteomes" id="UP000184233">
    <property type="component" value="Unassembled WGS sequence"/>
</dbReference>
<comment type="caution">
    <text evidence="14">The sequence shown here is derived from an EMBL/GenBank/DDBJ whole genome shotgun (WGS) entry which is preliminary data.</text>
</comment>
<dbReference type="NCBIfam" id="NF004976">
    <property type="entry name" value="PRK06349.1"/>
    <property type="match status" value="1"/>
</dbReference>
<dbReference type="PANTHER" id="PTHR43331:SF1">
    <property type="entry name" value="HOMOSERINE DEHYDROGENASE"/>
    <property type="match status" value="1"/>
</dbReference>
<dbReference type="GO" id="GO:0009086">
    <property type="term" value="P:methionine biosynthetic process"/>
    <property type="evidence" value="ECO:0007669"/>
    <property type="project" value="UniProtKB-KW"/>
</dbReference>
<dbReference type="InterPro" id="IPR019811">
    <property type="entry name" value="HDH_CS"/>
</dbReference>
<evidence type="ECO:0000256" key="6">
    <source>
        <dbReference type="ARBA" id="ARBA00022605"/>
    </source>
</evidence>
<evidence type="ECO:0000256" key="10">
    <source>
        <dbReference type="RuleBase" id="RU000579"/>
    </source>
</evidence>
<evidence type="ECO:0000256" key="4">
    <source>
        <dbReference type="ARBA" id="ARBA00013213"/>
    </source>
</evidence>
<dbReference type="InterPro" id="IPR036291">
    <property type="entry name" value="NAD(P)-bd_dom_sf"/>
</dbReference>
<dbReference type="InterPro" id="IPR001342">
    <property type="entry name" value="HDH_cat"/>
</dbReference>
<comment type="pathway">
    <text evidence="1 10">Amino-acid biosynthesis; L-threonine biosynthesis; L-threonine from L-aspartate: step 3/5.</text>
</comment>
<evidence type="ECO:0000313" key="14">
    <source>
        <dbReference type="EMBL" id="OJX57081.1"/>
    </source>
</evidence>
<dbReference type="GO" id="GO:0050661">
    <property type="term" value="F:NADP binding"/>
    <property type="evidence" value="ECO:0007669"/>
    <property type="project" value="InterPro"/>
</dbReference>
<dbReference type="SUPFAM" id="SSF51735">
    <property type="entry name" value="NAD(P)-binding Rossmann-fold domains"/>
    <property type="match status" value="1"/>
</dbReference>
<dbReference type="GO" id="GO:0004412">
    <property type="term" value="F:homoserine dehydrogenase activity"/>
    <property type="evidence" value="ECO:0007669"/>
    <property type="project" value="UniProtKB-EC"/>
</dbReference>
<evidence type="ECO:0000256" key="7">
    <source>
        <dbReference type="ARBA" id="ARBA00022697"/>
    </source>
</evidence>
<comment type="pathway">
    <text evidence="2 10">Amino-acid biosynthesis; L-methionine biosynthesis via de novo pathway; L-homoserine from L-aspartate: step 3/3.</text>
</comment>
<dbReference type="PANTHER" id="PTHR43331">
    <property type="entry name" value="HOMOSERINE DEHYDROGENASE"/>
    <property type="match status" value="1"/>
</dbReference>
<proteinExistence type="inferred from homology"/>